<dbReference type="SUPFAM" id="SSF49785">
    <property type="entry name" value="Galactose-binding domain-like"/>
    <property type="match status" value="1"/>
</dbReference>
<dbReference type="InterPro" id="IPR006103">
    <property type="entry name" value="Glyco_hydro_2_cat"/>
</dbReference>
<dbReference type="GO" id="GO:0005990">
    <property type="term" value="P:lactose catabolic process"/>
    <property type="evidence" value="ECO:0007669"/>
    <property type="project" value="TreeGrafter"/>
</dbReference>
<dbReference type="EMBL" id="FXTB01000002">
    <property type="protein sequence ID" value="SMO52249.1"/>
    <property type="molecule type" value="Genomic_DNA"/>
</dbReference>
<dbReference type="SUPFAM" id="SSF49303">
    <property type="entry name" value="beta-Galactosidase/glucuronidase domain"/>
    <property type="match status" value="2"/>
</dbReference>
<dbReference type="SUPFAM" id="SSF51445">
    <property type="entry name" value="(Trans)glycosidases"/>
    <property type="match status" value="1"/>
</dbReference>
<dbReference type="PANTHER" id="PTHR46323">
    <property type="entry name" value="BETA-GALACTOSIDASE"/>
    <property type="match status" value="1"/>
</dbReference>
<dbReference type="InterPro" id="IPR006101">
    <property type="entry name" value="Glyco_hydro_2"/>
</dbReference>
<evidence type="ECO:0000256" key="1">
    <source>
        <dbReference type="ARBA" id="ARBA00001412"/>
    </source>
</evidence>
<dbReference type="InterPro" id="IPR050347">
    <property type="entry name" value="Bact_Beta-galactosidase"/>
</dbReference>
<dbReference type="Gene3D" id="3.20.20.80">
    <property type="entry name" value="Glycosidases"/>
    <property type="match status" value="1"/>
</dbReference>
<dbReference type="InterPro" id="IPR014718">
    <property type="entry name" value="GH-type_carb-bd"/>
</dbReference>
<feature type="domain" description="Beta galactosidase small chain/" evidence="11">
    <location>
        <begin position="781"/>
        <end position="1056"/>
    </location>
</feature>
<protein>
    <recommendedName>
        <fullName evidence="5">beta-galactosidase</fullName>
        <ecNumber evidence="5">3.2.1.23</ecNumber>
    </recommendedName>
    <alternativeName>
        <fullName evidence="9">Lactase</fullName>
    </alternativeName>
</protein>
<keyword evidence="6" id="KW-0378">Hydrolase</keyword>
<dbReference type="PANTHER" id="PTHR46323:SF2">
    <property type="entry name" value="BETA-GALACTOSIDASE"/>
    <property type="match status" value="1"/>
</dbReference>
<feature type="chain" id="PRO_5022187456" description="beta-galactosidase" evidence="10">
    <location>
        <begin position="25"/>
        <end position="1059"/>
    </location>
</feature>
<organism evidence="12 13">
    <name type="scientific">Saccharicrinis carchari</name>
    <dbReference type="NCBI Taxonomy" id="1168039"/>
    <lineage>
        <taxon>Bacteria</taxon>
        <taxon>Pseudomonadati</taxon>
        <taxon>Bacteroidota</taxon>
        <taxon>Bacteroidia</taxon>
        <taxon>Marinilabiliales</taxon>
        <taxon>Marinilabiliaceae</taxon>
        <taxon>Saccharicrinis</taxon>
    </lineage>
</organism>
<sequence>MMKSTLSTKLFILTMAICFGIPYASTQTPDWENPKMFNQNKEAPHATLMPFESEQAALTKKRKESVFYQSLDGSWKFNWVRKPADRPMDFYKPSYDVSGWDNIPVPGNWEVQGYGVPIYVNHQYEFADHKHPVSNEMELDGIIPANPGKVPHDYNPVGSYRRDFTIPASWDGRRVFIQFGGVKSAMYLWVNGKKVGYSQGGKTPSEWDITPYIQKGKNVLAVEVYRWSDGSYLECQDFWRISGIQRSVFLYSTPHVRVRDFFVNASLDQDYTNGVFKLDVDLNNRTSGLRSGNYSVAYKLLDTAGSIIANDEMAAKINRKSDLKLTFNKTIPNPLKWSAETPHLYTLLISLKNKAGEVTEVITSKVGFRKVEIKDAVFYINGKAVLIKGVNRHEHDQYNGHVISEENMEKEMALLKQFNFNAMRTSHYPQDEYFYELCDKYGIYVTDEANIESHAMYYGKESLANFPEWTDAHVDRNMRMVERDKNHPSVIVWSMGNEAGDGIVFTEVYKRIKERDPSRPIHYERAIMGPNTDIYCPQYPGVEGLQHFARKKQTKPMIISEYSHAMGNSNGNFMDLWEVIYDEKNTQLQGGYIWDWIDQGLVKKDADGTEFWAYGGDYGENMPTDYNFLANGVISADYTPHPAIYEIKYVQQYVWIYAEDLKAGKFRIKNRHDFITLDGYDIHWTIKGNGKALANGTLDQLSLKPGEEKVVAANLPEIKPKVGVEYFINFSVTLKKDKPFRKRGFEVAKEQFKLPMYKAIAQSTPEGSLMIVESESDHTTSVVGRNFSVSFDKATGKLSSYLINGYELMQKGPEVNFWRAPNDNDKGSNMIGRLGVWREATKAAKLTNTLLEMTNDTVTITMEYTLSPVESVNTISYTIFSNGRIDVKSSLDIRKDGLPDIPRVGLRWELPVNFDNLKYYGRGPHENYIDRKAGAFVDLYESKVADQYFKYIRPQENGYKTDIRWFELRNQDNVGIRVSSKDELIGFSALHNPVEDFDQITHEDFRHTNDIVKKDGVFICTDLKMMGVAGDNSWGAIPYPQYSIKAQDYTFKFSIEPVF</sequence>
<keyword evidence="10" id="KW-0732">Signal</keyword>
<dbReference type="InterPro" id="IPR011013">
    <property type="entry name" value="Gal_mutarotase_sf_dom"/>
</dbReference>
<dbReference type="GO" id="GO:0009341">
    <property type="term" value="C:beta-galactosidase complex"/>
    <property type="evidence" value="ECO:0007669"/>
    <property type="project" value="InterPro"/>
</dbReference>
<gene>
    <name evidence="12" type="ORF">SAMN06265379_102221</name>
</gene>
<dbReference type="SMART" id="SM01038">
    <property type="entry name" value="Bgal_small_N"/>
    <property type="match status" value="1"/>
</dbReference>
<dbReference type="InterPro" id="IPR032312">
    <property type="entry name" value="LacZ_4"/>
</dbReference>
<dbReference type="AlphaFoldDB" id="A0A521BYH3"/>
<keyword evidence="8" id="KW-0326">Glycosidase</keyword>
<dbReference type="Pfam" id="PF02929">
    <property type="entry name" value="Bgal_small_N"/>
    <property type="match status" value="1"/>
</dbReference>
<evidence type="ECO:0000313" key="12">
    <source>
        <dbReference type="EMBL" id="SMO52249.1"/>
    </source>
</evidence>
<dbReference type="InterPro" id="IPR013783">
    <property type="entry name" value="Ig-like_fold"/>
</dbReference>
<dbReference type="InterPro" id="IPR008979">
    <property type="entry name" value="Galactose-bd-like_sf"/>
</dbReference>
<evidence type="ECO:0000256" key="10">
    <source>
        <dbReference type="SAM" id="SignalP"/>
    </source>
</evidence>
<dbReference type="Gene3D" id="2.70.98.10">
    <property type="match status" value="1"/>
</dbReference>
<proteinExistence type="inferred from homology"/>
<dbReference type="InterPro" id="IPR006104">
    <property type="entry name" value="Glyco_hydro_2_N"/>
</dbReference>
<dbReference type="Gene3D" id="2.60.40.10">
    <property type="entry name" value="Immunoglobulins"/>
    <property type="match status" value="2"/>
</dbReference>
<evidence type="ECO:0000256" key="2">
    <source>
        <dbReference type="ARBA" id="ARBA00001913"/>
    </source>
</evidence>
<dbReference type="RefSeq" id="WP_142532525.1">
    <property type="nucleotide sequence ID" value="NZ_FXTB01000002.1"/>
</dbReference>
<dbReference type="Pfam" id="PF02837">
    <property type="entry name" value="Glyco_hydro_2_N"/>
    <property type="match status" value="1"/>
</dbReference>
<evidence type="ECO:0000256" key="5">
    <source>
        <dbReference type="ARBA" id="ARBA00012756"/>
    </source>
</evidence>
<evidence type="ECO:0000256" key="6">
    <source>
        <dbReference type="ARBA" id="ARBA00022801"/>
    </source>
</evidence>
<reference evidence="12 13" key="1">
    <citation type="submission" date="2017-05" db="EMBL/GenBank/DDBJ databases">
        <authorList>
            <person name="Varghese N."/>
            <person name="Submissions S."/>
        </authorList>
    </citation>
    <scope>NUCLEOTIDE SEQUENCE [LARGE SCALE GENOMIC DNA]</scope>
    <source>
        <strain evidence="12 13">DSM 27040</strain>
    </source>
</reference>
<dbReference type="InterPro" id="IPR004199">
    <property type="entry name" value="B-gal_small/dom_5"/>
</dbReference>
<dbReference type="InterPro" id="IPR017853">
    <property type="entry name" value="GH"/>
</dbReference>
<evidence type="ECO:0000256" key="3">
    <source>
        <dbReference type="ARBA" id="ARBA00007401"/>
    </source>
</evidence>
<dbReference type="InterPro" id="IPR023232">
    <property type="entry name" value="Glyco_hydro_2_AS"/>
</dbReference>
<comment type="catalytic activity">
    <reaction evidence="1">
        <text>Hydrolysis of terminal non-reducing beta-D-galactose residues in beta-D-galactosides.</text>
        <dbReference type="EC" id="3.2.1.23"/>
    </reaction>
</comment>
<evidence type="ECO:0000256" key="8">
    <source>
        <dbReference type="ARBA" id="ARBA00023295"/>
    </source>
</evidence>
<dbReference type="EC" id="3.2.1.23" evidence="5"/>
<comment type="similarity">
    <text evidence="3">Belongs to the glycosyl hydrolase 2 family.</text>
</comment>
<dbReference type="Pfam" id="PF16353">
    <property type="entry name" value="LacZ_4"/>
    <property type="match status" value="1"/>
</dbReference>
<dbReference type="InterPro" id="IPR036156">
    <property type="entry name" value="Beta-gal/glucu_dom_sf"/>
</dbReference>
<dbReference type="PRINTS" id="PR00132">
    <property type="entry name" value="GLHYDRLASE2"/>
</dbReference>
<dbReference type="Pfam" id="PF00703">
    <property type="entry name" value="Glyco_hydro_2"/>
    <property type="match status" value="1"/>
</dbReference>
<keyword evidence="13" id="KW-1185">Reference proteome</keyword>
<dbReference type="GO" id="GO:0004565">
    <property type="term" value="F:beta-galactosidase activity"/>
    <property type="evidence" value="ECO:0007669"/>
    <property type="project" value="UniProtKB-EC"/>
</dbReference>
<dbReference type="GO" id="GO:0030246">
    <property type="term" value="F:carbohydrate binding"/>
    <property type="evidence" value="ECO:0007669"/>
    <property type="project" value="InterPro"/>
</dbReference>
<keyword evidence="7" id="KW-0106">Calcium</keyword>
<evidence type="ECO:0000256" key="9">
    <source>
        <dbReference type="ARBA" id="ARBA00032230"/>
    </source>
</evidence>
<dbReference type="OrthoDB" id="9801077at2"/>
<accession>A0A521BYH3</accession>
<dbReference type="SUPFAM" id="SSF74650">
    <property type="entry name" value="Galactose mutarotase-like"/>
    <property type="match status" value="1"/>
</dbReference>
<evidence type="ECO:0000256" key="4">
    <source>
        <dbReference type="ARBA" id="ARBA00011245"/>
    </source>
</evidence>
<dbReference type="InterPro" id="IPR006102">
    <property type="entry name" value="Ig-like_GH2"/>
</dbReference>
<evidence type="ECO:0000313" key="13">
    <source>
        <dbReference type="Proteomes" id="UP000319040"/>
    </source>
</evidence>
<comment type="cofactor">
    <cofactor evidence="2">
        <name>Ca(2+)</name>
        <dbReference type="ChEBI" id="CHEBI:29108"/>
    </cofactor>
</comment>
<dbReference type="Gene3D" id="2.60.120.260">
    <property type="entry name" value="Galactose-binding domain-like"/>
    <property type="match status" value="1"/>
</dbReference>
<dbReference type="FunFam" id="2.60.40.10:FF:000680">
    <property type="entry name" value="Beta-galactosidase"/>
    <property type="match status" value="1"/>
</dbReference>
<feature type="signal peptide" evidence="10">
    <location>
        <begin position="1"/>
        <end position="24"/>
    </location>
</feature>
<dbReference type="PROSITE" id="PS00608">
    <property type="entry name" value="GLYCOSYL_HYDROL_F2_2"/>
    <property type="match status" value="1"/>
</dbReference>
<name>A0A521BYH3_SACCC</name>
<evidence type="ECO:0000259" key="11">
    <source>
        <dbReference type="SMART" id="SM01038"/>
    </source>
</evidence>
<comment type="subunit">
    <text evidence="4">Monomer.</text>
</comment>
<dbReference type="Pfam" id="PF02836">
    <property type="entry name" value="Glyco_hydro_2_C"/>
    <property type="match status" value="1"/>
</dbReference>
<dbReference type="Proteomes" id="UP000319040">
    <property type="component" value="Unassembled WGS sequence"/>
</dbReference>
<evidence type="ECO:0000256" key="7">
    <source>
        <dbReference type="ARBA" id="ARBA00022837"/>
    </source>
</evidence>